<evidence type="ECO:0000256" key="1">
    <source>
        <dbReference type="SAM" id="Phobius"/>
    </source>
</evidence>
<dbReference type="PANTHER" id="PTHR35410">
    <property type="entry name" value="EXPRESSED PROTEIN"/>
    <property type="match status" value="1"/>
</dbReference>
<gene>
    <name evidence="3" type="ORF">CITCOLO1_LOCUS20889</name>
</gene>
<dbReference type="InterPro" id="IPR056059">
    <property type="entry name" value="DUF7642"/>
</dbReference>
<proteinExistence type="predicted"/>
<name>A0ABP0Z6Y1_9ROSI</name>
<keyword evidence="1" id="KW-0812">Transmembrane</keyword>
<organism evidence="3 4">
    <name type="scientific">Citrullus colocynthis</name>
    <name type="common">colocynth</name>
    <dbReference type="NCBI Taxonomy" id="252529"/>
    <lineage>
        <taxon>Eukaryota</taxon>
        <taxon>Viridiplantae</taxon>
        <taxon>Streptophyta</taxon>
        <taxon>Embryophyta</taxon>
        <taxon>Tracheophyta</taxon>
        <taxon>Spermatophyta</taxon>
        <taxon>Magnoliopsida</taxon>
        <taxon>eudicotyledons</taxon>
        <taxon>Gunneridae</taxon>
        <taxon>Pentapetalae</taxon>
        <taxon>rosids</taxon>
        <taxon>fabids</taxon>
        <taxon>Cucurbitales</taxon>
        <taxon>Cucurbitaceae</taxon>
        <taxon>Benincaseae</taxon>
        <taxon>Citrullus</taxon>
    </lineage>
</organism>
<dbReference type="Pfam" id="PF24649">
    <property type="entry name" value="DUF7642"/>
    <property type="match status" value="1"/>
</dbReference>
<keyword evidence="1" id="KW-1133">Transmembrane helix</keyword>
<feature type="domain" description="DUF7642" evidence="2">
    <location>
        <begin position="159"/>
        <end position="258"/>
    </location>
</feature>
<reference evidence="3 4" key="1">
    <citation type="submission" date="2024-03" db="EMBL/GenBank/DDBJ databases">
        <authorList>
            <person name="Gkanogiannis A."/>
            <person name="Becerra Lopez-Lavalle L."/>
        </authorList>
    </citation>
    <scope>NUCLEOTIDE SEQUENCE [LARGE SCALE GENOMIC DNA]</scope>
</reference>
<feature type="transmembrane region" description="Helical" evidence="1">
    <location>
        <begin position="127"/>
        <end position="150"/>
    </location>
</feature>
<sequence length="353" mass="40352">MNNLLVSRNTENQRACHAPREGRRHILRESAFAKLRQNFPIPIERPSNVERLSLGFSSLNLKSLPVLEEMLMGHAEGLSQCQHSKDRLLSDLVCELDIDEAADCSEQILYEASFKEFGRYSVQYDTIIWLSISLLLVLAWGFGIIMLLYLPYRRYVLQKDFSSRKLYVTPREIVYKVSRPSFIPFWGTTKIEKHVPLSLVIDIIIEQGCLQSIYGIHTFRVESIVRGKASPVDDLQVQGISNPGLLRKMIVREASKVIQDFGRSWNRTSITEGESILASISMEGPTVLKSPSRGFKTTRSSHYVSKEHRSILSQELLLQKLEEVNRSVKKIEQLITAPPYPQKSPEKKHQTVL</sequence>
<dbReference type="EMBL" id="OZ021743">
    <property type="protein sequence ID" value="CAK9328471.1"/>
    <property type="molecule type" value="Genomic_DNA"/>
</dbReference>
<accession>A0ABP0Z6Y1</accession>
<evidence type="ECO:0000313" key="4">
    <source>
        <dbReference type="Proteomes" id="UP001642487"/>
    </source>
</evidence>
<keyword evidence="4" id="KW-1185">Reference proteome</keyword>
<keyword evidence="1" id="KW-0472">Membrane</keyword>
<protein>
    <recommendedName>
        <fullName evidence="2">DUF7642 domain-containing protein</fullName>
    </recommendedName>
</protein>
<dbReference type="PANTHER" id="PTHR35410:SF2">
    <property type="entry name" value="OS02G0640200 PROTEIN"/>
    <property type="match status" value="1"/>
</dbReference>
<evidence type="ECO:0000259" key="2">
    <source>
        <dbReference type="Pfam" id="PF24649"/>
    </source>
</evidence>
<evidence type="ECO:0000313" key="3">
    <source>
        <dbReference type="EMBL" id="CAK9328471.1"/>
    </source>
</evidence>
<dbReference type="Proteomes" id="UP001642487">
    <property type="component" value="Chromosome 9"/>
</dbReference>